<comment type="caution">
    <text evidence="8">The sequence shown here is derived from an EMBL/GenBank/DDBJ whole genome shotgun (WGS) entry which is preliminary data.</text>
</comment>
<reference evidence="8 9" key="1">
    <citation type="submission" date="2024-02" db="EMBL/GenBank/DDBJ databases">
        <title>A draft genome for the cacao thread blight pathogen Marasmius crinis-equi.</title>
        <authorList>
            <person name="Cohen S.P."/>
            <person name="Baruah I.K."/>
            <person name="Amoako-Attah I."/>
            <person name="Bukari Y."/>
            <person name="Meinhardt L.W."/>
            <person name="Bailey B.A."/>
        </authorList>
    </citation>
    <scope>NUCLEOTIDE SEQUENCE [LARGE SCALE GENOMIC DNA]</scope>
    <source>
        <strain evidence="8 9">GH-76</strain>
    </source>
</reference>
<dbReference type="PROSITE" id="PS50850">
    <property type="entry name" value="MFS"/>
    <property type="match status" value="1"/>
</dbReference>
<feature type="transmembrane region" description="Helical" evidence="6">
    <location>
        <begin position="294"/>
        <end position="313"/>
    </location>
</feature>
<dbReference type="InterPro" id="IPR011701">
    <property type="entry name" value="MFS"/>
</dbReference>
<keyword evidence="3 6" id="KW-1133">Transmembrane helix</keyword>
<feature type="transmembrane region" description="Helical" evidence="6">
    <location>
        <begin position="182"/>
        <end position="199"/>
    </location>
</feature>
<sequence>MSSDRASSIVKVGDGSTIPSTNKVIIDSEVGTVIQSKGVTRMEAISRHSLTSSGTRWAIFLSIFVCAWVYILDQSTLLSYAPLVTSYFKEHSSGLATLQIATGIIGSVIKPFIARISDITSRPYTYLIVLVLYVLGVVLTAASRTISAFIIGSVFIAIGQNGLTLLNNIIMADLTPLEWRGLAHGILSAPYIVNVWYAGKIVAALSEGEKWRWGYGMFAIIMPVCLAPAIFTLIHLDWKARKQGVASIASSGIAQRSAAAEAEDDKDMDAPSSLPPPRKSKWEATKSFLEEIDAFGLIILGFGWSLLLLPFSLKNYAKGGFNNPSMIAMIAVGGILVIAYIPYEIYFAKFPSAPRRLIVNRTFITAVVIDFFWLLCGQFTDLYWSSYVYISKPWSITTWTYYNNILTIALCGGGVIAGIYMRYTHRYKKLQIFGQVLKVIGIGIKLDGPHRKATISTAAMIASPIVIGIGGSFSVVGSQVSSQASVPHQDTALVISLLGLWSSIGSSIGAAISAAIWGSKLPGLLASHLPAGTPESTVRTFYDSITAIRETPFGSELREGAIEAWREAQYVLFVPGLVLAFIPLLAAMLQKNYWLGKRQNAVTNTGVDGRRLEEDEMAEEEDRPKNRKEAYLKWWKY</sequence>
<keyword evidence="2 6" id="KW-0812">Transmembrane</keyword>
<dbReference type="InterPro" id="IPR036259">
    <property type="entry name" value="MFS_trans_sf"/>
</dbReference>
<feature type="transmembrane region" description="Helical" evidence="6">
    <location>
        <begin position="358"/>
        <end position="380"/>
    </location>
</feature>
<evidence type="ECO:0000256" key="6">
    <source>
        <dbReference type="SAM" id="Phobius"/>
    </source>
</evidence>
<feature type="region of interest" description="Disordered" evidence="5">
    <location>
        <begin position="260"/>
        <end position="280"/>
    </location>
</feature>
<evidence type="ECO:0000256" key="2">
    <source>
        <dbReference type="ARBA" id="ARBA00022692"/>
    </source>
</evidence>
<feature type="transmembrane region" description="Helical" evidence="6">
    <location>
        <begin position="400"/>
        <end position="421"/>
    </location>
</feature>
<feature type="transmembrane region" description="Helical" evidence="6">
    <location>
        <begin position="92"/>
        <end position="112"/>
    </location>
</feature>
<gene>
    <name evidence="8" type="ORF">V5O48_016741</name>
</gene>
<accession>A0ABR3EQW0</accession>
<feature type="transmembrane region" description="Helical" evidence="6">
    <location>
        <begin position="124"/>
        <end position="142"/>
    </location>
</feature>
<dbReference type="PANTHER" id="PTHR23501:SF58">
    <property type="entry name" value="LOW AFFINITY HEME TRANSPORTER STR3"/>
    <property type="match status" value="1"/>
</dbReference>
<evidence type="ECO:0000313" key="8">
    <source>
        <dbReference type="EMBL" id="KAL0565284.1"/>
    </source>
</evidence>
<comment type="subcellular location">
    <subcellularLocation>
        <location evidence="1">Membrane</location>
        <topology evidence="1">Multi-pass membrane protein</topology>
    </subcellularLocation>
</comment>
<feature type="transmembrane region" description="Helical" evidence="6">
    <location>
        <begin position="54"/>
        <end position="72"/>
    </location>
</feature>
<dbReference type="Pfam" id="PF07690">
    <property type="entry name" value="MFS_1"/>
    <property type="match status" value="1"/>
</dbReference>
<feature type="transmembrane region" description="Helical" evidence="6">
    <location>
        <begin position="148"/>
        <end position="170"/>
    </location>
</feature>
<evidence type="ECO:0000256" key="3">
    <source>
        <dbReference type="ARBA" id="ARBA00022989"/>
    </source>
</evidence>
<feature type="transmembrane region" description="Helical" evidence="6">
    <location>
        <begin position="211"/>
        <end position="234"/>
    </location>
</feature>
<feature type="transmembrane region" description="Helical" evidence="6">
    <location>
        <begin position="570"/>
        <end position="589"/>
    </location>
</feature>
<dbReference type="SUPFAM" id="SSF103473">
    <property type="entry name" value="MFS general substrate transporter"/>
    <property type="match status" value="1"/>
</dbReference>
<evidence type="ECO:0000256" key="1">
    <source>
        <dbReference type="ARBA" id="ARBA00004141"/>
    </source>
</evidence>
<dbReference type="PANTHER" id="PTHR23501">
    <property type="entry name" value="MAJOR FACILITATOR SUPERFAMILY"/>
    <property type="match status" value="1"/>
</dbReference>
<dbReference type="Proteomes" id="UP001465976">
    <property type="component" value="Unassembled WGS sequence"/>
</dbReference>
<evidence type="ECO:0000256" key="5">
    <source>
        <dbReference type="SAM" id="MobiDB-lite"/>
    </source>
</evidence>
<evidence type="ECO:0000256" key="4">
    <source>
        <dbReference type="ARBA" id="ARBA00023136"/>
    </source>
</evidence>
<dbReference type="EMBL" id="JBAHYK010002337">
    <property type="protein sequence ID" value="KAL0565284.1"/>
    <property type="molecule type" value="Genomic_DNA"/>
</dbReference>
<evidence type="ECO:0000259" key="7">
    <source>
        <dbReference type="PROSITE" id="PS50850"/>
    </source>
</evidence>
<protein>
    <recommendedName>
        <fullName evidence="7">Major facilitator superfamily (MFS) profile domain-containing protein</fullName>
    </recommendedName>
</protein>
<organism evidence="8 9">
    <name type="scientific">Marasmius crinis-equi</name>
    <dbReference type="NCBI Taxonomy" id="585013"/>
    <lineage>
        <taxon>Eukaryota</taxon>
        <taxon>Fungi</taxon>
        <taxon>Dikarya</taxon>
        <taxon>Basidiomycota</taxon>
        <taxon>Agaricomycotina</taxon>
        <taxon>Agaricomycetes</taxon>
        <taxon>Agaricomycetidae</taxon>
        <taxon>Agaricales</taxon>
        <taxon>Marasmiineae</taxon>
        <taxon>Marasmiaceae</taxon>
        <taxon>Marasmius</taxon>
    </lineage>
</organism>
<feature type="transmembrane region" description="Helical" evidence="6">
    <location>
        <begin position="325"/>
        <end position="346"/>
    </location>
</feature>
<feature type="domain" description="Major facilitator superfamily (MFS) profile" evidence="7">
    <location>
        <begin position="59"/>
        <end position="592"/>
    </location>
</feature>
<proteinExistence type="predicted"/>
<evidence type="ECO:0000313" key="9">
    <source>
        <dbReference type="Proteomes" id="UP001465976"/>
    </source>
</evidence>
<keyword evidence="9" id="KW-1185">Reference proteome</keyword>
<name>A0ABR3EQW0_9AGAR</name>
<dbReference type="Gene3D" id="1.20.1250.20">
    <property type="entry name" value="MFS general substrate transporter like domains"/>
    <property type="match status" value="1"/>
</dbReference>
<dbReference type="InterPro" id="IPR020846">
    <property type="entry name" value="MFS_dom"/>
</dbReference>
<feature type="transmembrane region" description="Helical" evidence="6">
    <location>
        <begin position="492"/>
        <end position="517"/>
    </location>
</feature>
<keyword evidence="4 6" id="KW-0472">Membrane</keyword>